<evidence type="ECO:0000313" key="2">
    <source>
        <dbReference type="EMBL" id="TWA80367.1"/>
    </source>
</evidence>
<keyword evidence="1" id="KW-1133">Transmembrane helix</keyword>
<dbReference type="EMBL" id="VITH01000009">
    <property type="protein sequence ID" value="TWA80367.1"/>
    <property type="molecule type" value="Genomic_DNA"/>
</dbReference>
<feature type="transmembrane region" description="Helical" evidence="1">
    <location>
        <begin position="43"/>
        <end position="65"/>
    </location>
</feature>
<gene>
    <name evidence="2" type="ORF">FBZ83_109173</name>
</gene>
<dbReference type="RefSeq" id="WP_145687326.1">
    <property type="nucleotide sequence ID" value="NZ_VITH01000009.1"/>
</dbReference>
<organism evidence="2 3">
    <name type="scientific">Azospirillum brasilense</name>
    <dbReference type="NCBI Taxonomy" id="192"/>
    <lineage>
        <taxon>Bacteria</taxon>
        <taxon>Pseudomonadati</taxon>
        <taxon>Pseudomonadota</taxon>
        <taxon>Alphaproteobacteria</taxon>
        <taxon>Rhodospirillales</taxon>
        <taxon>Azospirillaceae</taxon>
        <taxon>Azospirillum</taxon>
    </lineage>
</organism>
<evidence type="ECO:0000313" key="3">
    <source>
        <dbReference type="Proteomes" id="UP000318529"/>
    </source>
</evidence>
<keyword evidence="1" id="KW-0812">Transmembrane</keyword>
<comment type="caution">
    <text evidence="2">The sequence shown here is derived from an EMBL/GenBank/DDBJ whole genome shotgun (WGS) entry which is preliminary data.</text>
</comment>
<proteinExistence type="predicted"/>
<name>A0A560C682_AZOBR</name>
<protein>
    <recommendedName>
        <fullName evidence="4">Transmembrane protein</fullName>
    </recommendedName>
</protein>
<keyword evidence="1" id="KW-0472">Membrane</keyword>
<sequence length="80" mass="8331">MTRDALRVLLVSLVGLLVGLPLSLAAVSGLCAAAGVAGVDRVHIVMVAGPVVWTCLLFVMLWIAGPRPAKPQSGRKDLSR</sequence>
<dbReference type="AlphaFoldDB" id="A0A560C682"/>
<evidence type="ECO:0000256" key="1">
    <source>
        <dbReference type="SAM" id="Phobius"/>
    </source>
</evidence>
<reference evidence="2 3" key="1">
    <citation type="submission" date="2019-06" db="EMBL/GenBank/DDBJ databases">
        <title>Genomic Encyclopedia of Type Strains, Phase IV (KMG-V): Genome sequencing to study the core and pangenomes of soil and plant-associated prokaryotes.</title>
        <authorList>
            <person name="Whitman W."/>
        </authorList>
    </citation>
    <scope>NUCLEOTIDE SEQUENCE [LARGE SCALE GENOMIC DNA]</scope>
    <source>
        <strain evidence="2 3">BR 11650</strain>
    </source>
</reference>
<accession>A0A560C682</accession>
<evidence type="ECO:0008006" key="4">
    <source>
        <dbReference type="Google" id="ProtNLM"/>
    </source>
</evidence>
<dbReference type="Proteomes" id="UP000318529">
    <property type="component" value="Unassembled WGS sequence"/>
</dbReference>